<reference evidence="1" key="1">
    <citation type="submission" date="2020-01" db="EMBL/GenBank/DDBJ databases">
        <authorList>
            <person name="Mishra B."/>
        </authorList>
    </citation>
    <scope>NUCLEOTIDE SEQUENCE [LARGE SCALE GENOMIC DNA]</scope>
</reference>
<organism evidence="1 2">
    <name type="scientific">Microthlaspi erraticum</name>
    <dbReference type="NCBI Taxonomy" id="1685480"/>
    <lineage>
        <taxon>Eukaryota</taxon>
        <taxon>Viridiplantae</taxon>
        <taxon>Streptophyta</taxon>
        <taxon>Embryophyta</taxon>
        <taxon>Tracheophyta</taxon>
        <taxon>Spermatophyta</taxon>
        <taxon>Magnoliopsida</taxon>
        <taxon>eudicotyledons</taxon>
        <taxon>Gunneridae</taxon>
        <taxon>Pentapetalae</taxon>
        <taxon>rosids</taxon>
        <taxon>malvids</taxon>
        <taxon>Brassicales</taxon>
        <taxon>Brassicaceae</taxon>
        <taxon>Coluteocarpeae</taxon>
        <taxon>Microthlaspi</taxon>
    </lineage>
</organism>
<evidence type="ECO:0000313" key="1">
    <source>
        <dbReference type="EMBL" id="CAA7059443.1"/>
    </source>
</evidence>
<sequence length="248" mass="27781">MPDINSAVYDSSVSIACCLCIKLCHVLSLFCFRIFPISKWHTVTLFRFRGRCHGLRKPLALHHRHPVLSTSCSWGPTTESITIRRVQLDHGNHLIAFKKCLSSHESGMSFAELTISVIKMLSGNEPTTLLQLVRPLADWVKITVKETFRIQSDPTGKLIITGQPEQLDNPWGITPFNKTPQQHHSIASHFHLYPLVEKLNDAIESGTRDQNSDALVSELNSHFEKCQQLLNSISGSLGSKTMTVDGQK</sequence>
<dbReference type="Proteomes" id="UP000467841">
    <property type="component" value="Unassembled WGS sequence"/>
</dbReference>
<dbReference type="AlphaFoldDB" id="A0A6D2KRK5"/>
<evidence type="ECO:0000313" key="2">
    <source>
        <dbReference type="Proteomes" id="UP000467841"/>
    </source>
</evidence>
<dbReference type="PANTHER" id="PTHR37188">
    <property type="entry name" value="MEDIATOR OF RNA POLYMERASE II TRANSCRIPTION SUBUNIT-RELATED"/>
    <property type="match status" value="1"/>
</dbReference>
<accession>A0A6D2KRK5</accession>
<proteinExistence type="predicted"/>
<protein>
    <submittedName>
        <fullName evidence="1">Uncharacterized protein</fullName>
    </submittedName>
</protein>
<dbReference type="InterPro" id="IPR038790">
    <property type="entry name" value="Med9_plant"/>
</dbReference>
<gene>
    <name evidence="1" type="ORF">MERR_LOCUS46679</name>
</gene>
<dbReference type="OrthoDB" id="779656at2759"/>
<dbReference type="EMBL" id="CACVBM020001773">
    <property type="protein sequence ID" value="CAA7059443.1"/>
    <property type="molecule type" value="Genomic_DNA"/>
</dbReference>
<comment type="caution">
    <text evidence="1">The sequence shown here is derived from an EMBL/GenBank/DDBJ whole genome shotgun (WGS) entry which is preliminary data.</text>
</comment>
<keyword evidence="2" id="KW-1185">Reference proteome</keyword>
<dbReference type="GO" id="GO:0016592">
    <property type="term" value="C:mediator complex"/>
    <property type="evidence" value="ECO:0007669"/>
    <property type="project" value="InterPro"/>
</dbReference>
<name>A0A6D2KRK5_9BRAS</name>
<dbReference type="PANTHER" id="PTHR37188:SF1">
    <property type="entry name" value="MEDIATOR OF RNA POLYMERASE II TRANSCRIPTION SUBUNIT-RELATED"/>
    <property type="match status" value="1"/>
</dbReference>